<evidence type="ECO:0000256" key="1">
    <source>
        <dbReference type="PROSITE-ProRule" id="PRU00023"/>
    </source>
</evidence>
<proteinExistence type="predicted"/>
<name>G5IHB2_9FIRM</name>
<reference evidence="2 3" key="1">
    <citation type="submission" date="2011-08" db="EMBL/GenBank/DDBJ databases">
        <title>The Genome Sequence of Clostridium hathewayi WAL-18680.</title>
        <authorList>
            <consortium name="The Broad Institute Genome Sequencing Platform"/>
            <person name="Earl A."/>
            <person name="Ward D."/>
            <person name="Feldgarden M."/>
            <person name="Gevers D."/>
            <person name="Finegold S.M."/>
            <person name="Summanen P.H."/>
            <person name="Molitoris D.R."/>
            <person name="Song M."/>
            <person name="Daigneault M."/>
            <person name="Allen-Vercoe E."/>
            <person name="Young S.K."/>
            <person name="Zeng Q."/>
            <person name="Gargeya S."/>
            <person name="Fitzgerald M."/>
            <person name="Haas B."/>
            <person name="Abouelleil A."/>
            <person name="Alvarado L."/>
            <person name="Arachchi H.M."/>
            <person name="Berlin A."/>
            <person name="Brown A."/>
            <person name="Chapman S.B."/>
            <person name="Chen Z."/>
            <person name="Dunbar C."/>
            <person name="Freedman E."/>
            <person name="Gearin G."/>
            <person name="Gellesch M."/>
            <person name="Goldberg J."/>
            <person name="Griggs A."/>
            <person name="Gujja S."/>
            <person name="Heiman D."/>
            <person name="Howarth C."/>
            <person name="Larson L."/>
            <person name="Lui A."/>
            <person name="MacDonald P.J.P."/>
            <person name="Montmayeur A."/>
            <person name="Murphy C."/>
            <person name="Neiman D."/>
            <person name="Pearson M."/>
            <person name="Priest M."/>
            <person name="Roberts A."/>
            <person name="Saif S."/>
            <person name="Shea T."/>
            <person name="Shenoy N."/>
            <person name="Sisk P."/>
            <person name="Stolte C."/>
            <person name="Sykes S."/>
            <person name="Wortman J."/>
            <person name="Nusbaum C."/>
            <person name="Birren B."/>
        </authorList>
    </citation>
    <scope>NUCLEOTIDE SEQUENCE [LARGE SCALE GENOMIC DNA]</scope>
    <source>
        <strain evidence="2 3">WAL-18680</strain>
    </source>
</reference>
<dbReference type="AlphaFoldDB" id="G5IHB2"/>
<organism evidence="2 3">
    <name type="scientific">Hungatella hathewayi WAL-18680</name>
    <dbReference type="NCBI Taxonomy" id="742737"/>
    <lineage>
        <taxon>Bacteria</taxon>
        <taxon>Bacillati</taxon>
        <taxon>Bacillota</taxon>
        <taxon>Clostridia</taxon>
        <taxon>Lachnospirales</taxon>
        <taxon>Lachnospiraceae</taxon>
        <taxon>Hungatella</taxon>
    </lineage>
</organism>
<evidence type="ECO:0000313" key="2">
    <source>
        <dbReference type="EMBL" id="EHI59183.1"/>
    </source>
</evidence>
<dbReference type="InterPro" id="IPR036770">
    <property type="entry name" value="Ankyrin_rpt-contain_sf"/>
</dbReference>
<dbReference type="SMART" id="SM00248">
    <property type="entry name" value="ANK"/>
    <property type="match status" value="2"/>
</dbReference>
<gene>
    <name evidence="2" type="ORF">HMPREF9473_02890</name>
</gene>
<sequence length="218" mass="25027">MNKLFKDIRHSDIEAVQAAILKNISVVNEVYNAKAPKKDIGQSPLQVAVKCGEFEIIELLLENGADSDFMEDPALVPPHSVCMSVLHDAIIGVFSSLCYKQYGHSEKYIYLIEKLLENGANPNRKTSSDTLPIGTAVNRAEMILERKKAYPDIQEITKKRLFEVLDLLIRYGVDQEEWLNQNFWGVSNKVHFFEEKMYDINNIDIREPIRTALEEYFD</sequence>
<dbReference type="HOGENOM" id="CLU_1132948_0_0_9"/>
<comment type="caution">
    <text evidence="2">The sequence shown here is derived from an EMBL/GenBank/DDBJ whole genome shotgun (WGS) entry which is preliminary data.</text>
</comment>
<accession>G5IHB2</accession>
<dbReference type="PROSITE" id="PS50297">
    <property type="entry name" value="ANK_REP_REGION"/>
    <property type="match status" value="1"/>
</dbReference>
<dbReference type="Pfam" id="PF00023">
    <property type="entry name" value="Ank"/>
    <property type="match status" value="1"/>
</dbReference>
<dbReference type="PATRIC" id="fig|742737.3.peg.2889"/>
<dbReference type="RefSeq" id="WP_006780868.1">
    <property type="nucleotide sequence ID" value="NZ_CP040506.1"/>
</dbReference>
<dbReference type="SUPFAM" id="SSF48403">
    <property type="entry name" value="Ankyrin repeat"/>
    <property type="match status" value="1"/>
</dbReference>
<dbReference type="InterPro" id="IPR002110">
    <property type="entry name" value="Ankyrin_rpt"/>
</dbReference>
<protein>
    <submittedName>
        <fullName evidence="2">Uncharacterized protein</fullName>
    </submittedName>
</protein>
<dbReference type="PROSITE" id="PS50088">
    <property type="entry name" value="ANK_REPEAT"/>
    <property type="match status" value="1"/>
</dbReference>
<dbReference type="Proteomes" id="UP000005384">
    <property type="component" value="Unassembled WGS sequence"/>
</dbReference>
<feature type="repeat" description="ANK" evidence="1">
    <location>
        <begin position="40"/>
        <end position="72"/>
    </location>
</feature>
<dbReference type="PRINTS" id="PR01415">
    <property type="entry name" value="ANKYRIN"/>
</dbReference>
<dbReference type="EMBL" id="ADLN01000075">
    <property type="protein sequence ID" value="EHI59183.1"/>
    <property type="molecule type" value="Genomic_DNA"/>
</dbReference>
<keyword evidence="3" id="KW-1185">Reference proteome</keyword>
<dbReference type="OrthoDB" id="5622506at2"/>
<evidence type="ECO:0000313" key="3">
    <source>
        <dbReference type="Proteomes" id="UP000005384"/>
    </source>
</evidence>
<keyword evidence="1" id="KW-0040">ANK repeat</keyword>
<dbReference type="Gene3D" id="1.25.40.20">
    <property type="entry name" value="Ankyrin repeat-containing domain"/>
    <property type="match status" value="1"/>
</dbReference>